<dbReference type="InterPro" id="IPR049492">
    <property type="entry name" value="BD-FAE-like_dom"/>
</dbReference>
<evidence type="ECO:0000256" key="1">
    <source>
        <dbReference type="ARBA" id="ARBA00022801"/>
    </source>
</evidence>
<dbReference type="Gene3D" id="3.40.50.1820">
    <property type="entry name" value="alpha/beta hydrolase"/>
    <property type="match status" value="1"/>
</dbReference>
<dbReference type="EMBL" id="DVJN01000199">
    <property type="protein sequence ID" value="HIS93417.1"/>
    <property type="molecule type" value="Genomic_DNA"/>
</dbReference>
<proteinExistence type="predicted"/>
<sequence>MYKEYLWAEKAPYETDLRPSLEAHEVAGAKSAIVVCPGGGYTGKAVDHEGAAFCRLFNEAGYSAYQLDYRVFPCHYEAPLSDALRAVRVVRAKGYEKVGIIGFSAGGNLVCCAADYFDYGDPAAQDPIERVSSRPDALISCYAVVSFRAYTHGGSARALLGEHYGEEALMRRFSAELHVREDAPHAFIWHTVEDQAVPVENSLMLARAYQEKQVPFELHIFPSGEHG</sequence>
<dbReference type="GO" id="GO:0016787">
    <property type="term" value="F:hydrolase activity"/>
    <property type="evidence" value="ECO:0007669"/>
    <property type="project" value="UniProtKB-KW"/>
</dbReference>
<feature type="non-terminal residue" evidence="3">
    <location>
        <position position="227"/>
    </location>
</feature>
<evidence type="ECO:0000259" key="2">
    <source>
        <dbReference type="Pfam" id="PF20434"/>
    </source>
</evidence>
<dbReference type="AlphaFoldDB" id="A0A9D1K750"/>
<dbReference type="SUPFAM" id="SSF53474">
    <property type="entry name" value="alpha/beta-Hydrolases"/>
    <property type="match status" value="1"/>
</dbReference>
<evidence type="ECO:0000313" key="3">
    <source>
        <dbReference type="EMBL" id="HIS93417.1"/>
    </source>
</evidence>
<dbReference type="InterPro" id="IPR029058">
    <property type="entry name" value="AB_hydrolase_fold"/>
</dbReference>
<dbReference type="Pfam" id="PF20434">
    <property type="entry name" value="BD-FAE"/>
    <property type="match status" value="1"/>
</dbReference>
<feature type="domain" description="BD-FAE-like" evidence="2">
    <location>
        <begin position="31"/>
        <end position="207"/>
    </location>
</feature>
<dbReference type="PANTHER" id="PTHR48081:SF6">
    <property type="entry name" value="PEPTIDASE S9 PROLYL OLIGOPEPTIDASE CATALYTIC DOMAIN-CONTAINING PROTEIN"/>
    <property type="match status" value="1"/>
</dbReference>
<comment type="caution">
    <text evidence="3">The sequence shown here is derived from an EMBL/GenBank/DDBJ whole genome shotgun (WGS) entry which is preliminary data.</text>
</comment>
<name>A0A9D1K750_9FIRM</name>
<accession>A0A9D1K750</accession>
<reference evidence="3" key="1">
    <citation type="submission" date="2020-10" db="EMBL/GenBank/DDBJ databases">
        <authorList>
            <person name="Gilroy R."/>
        </authorList>
    </citation>
    <scope>NUCLEOTIDE SEQUENCE</scope>
    <source>
        <strain evidence="3">13766</strain>
    </source>
</reference>
<gene>
    <name evidence="3" type="ORF">IAA84_10410</name>
</gene>
<dbReference type="Proteomes" id="UP000824140">
    <property type="component" value="Unassembled WGS sequence"/>
</dbReference>
<evidence type="ECO:0000313" key="4">
    <source>
        <dbReference type="Proteomes" id="UP000824140"/>
    </source>
</evidence>
<dbReference type="InterPro" id="IPR050300">
    <property type="entry name" value="GDXG_lipolytic_enzyme"/>
</dbReference>
<keyword evidence="1" id="KW-0378">Hydrolase</keyword>
<protein>
    <submittedName>
        <fullName evidence="3">Prolyl oligopeptidase family serine peptidase</fullName>
    </submittedName>
</protein>
<reference evidence="3" key="2">
    <citation type="journal article" date="2021" name="PeerJ">
        <title>Extensive microbial diversity within the chicken gut microbiome revealed by metagenomics and culture.</title>
        <authorList>
            <person name="Gilroy R."/>
            <person name="Ravi A."/>
            <person name="Getino M."/>
            <person name="Pursley I."/>
            <person name="Horton D.L."/>
            <person name="Alikhan N.F."/>
            <person name="Baker D."/>
            <person name="Gharbi K."/>
            <person name="Hall N."/>
            <person name="Watson M."/>
            <person name="Adriaenssens E.M."/>
            <person name="Foster-Nyarko E."/>
            <person name="Jarju S."/>
            <person name="Secka A."/>
            <person name="Antonio M."/>
            <person name="Oren A."/>
            <person name="Chaudhuri R.R."/>
            <person name="La Ragione R."/>
            <person name="Hildebrand F."/>
            <person name="Pallen M.J."/>
        </authorList>
    </citation>
    <scope>NUCLEOTIDE SEQUENCE</scope>
    <source>
        <strain evidence="3">13766</strain>
    </source>
</reference>
<dbReference type="PANTHER" id="PTHR48081">
    <property type="entry name" value="AB HYDROLASE SUPERFAMILY PROTEIN C4A8.06C"/>
    <property type="match status" value="1"/>
</dbReference>
<organism evidence="3 4">
    <name type="scientific">Candidatus Alectryocaccomicrobium excrementavium</name>
    <dbReference type="NCBI Taxonomy" id="2840668"/>
    <lineage>
        <taxon>Bacteria</taxon>
        <taxon>Bacillati</taxon>
        <taxon>Bacillota</taxon>
        <taxon>Clostridia</taxon>
        <taxon>Candidatus Alectryocaccomicrobium</taxon>
    </lineage>
</organism>